<dbReference type="Proteomes" id="UP000640489">
    <property type="component" value="Unassembled WGS sequence"/>
</dbReference>
<sequence>MSPVHAPVAPGKLGEAVEVMPMQTYLGELDAWVRSRKDELDELDAAALASPRKDELSSDMTLSMALWKAVSDRQQLLLAVWDGGRVLQADRERLATLIWGRLDATLDPAALAKAGGSGAATAGALAVSLPEACRLSDALAGQLRQRLSLDPAADENAARVRDLRAALERLRDQVALEPDTSRPAAQHTWDELAARIKDVTERVQRGGDVGGLLGPLEIDAAKFERDLIVGGAERRDTRDRAAAAAELRDDLIAREAALHQLAARCVEAVDPAPKYAVPDVDALGPVPDSPSELAAYRSRLGRVADAMNLAHASYAAALAAHDDLTNRLDALTLKASAQGLASDRDLAAAEASAREVLTRQPCPVGVAQALVDAYDAWLTYATTRIPKEARR</sequence>
<comment type="caution">
    <text evidence="1">The sequence shown here is derived from an EMBL/GenBank/DDBJ whole genome shotgun (WGS) entry which is preliminary data.</text>
</comment>
<evidence type="ECO:0000313" key="2">
    <source>
        <dbReference type="Proteomes" id="UP000640489"/>
    </source>
</evidence>
<organism evidence="1 2">
    <name type="scientific">Nocardioides islandensis</name>
    <dbReference type="NCBI Taxonomy" id="433663"/>
    <lineage>
        <taxon>Bacteria</taxon>
        <taxon>Bacillati</taxon>
        <taxon>Actinomycetota</taxon>
        <taxon>Actinomycetes</taxon>
        <taxon>Propionibacteriales</taxon>
        <taxon>Nocardioidaceae</taxon>
        <taxon>Nocardioides</taxon>
    </lineage>
</organism>
<accession>A0A930YED7</accession>
<gene>
    <name evidence="1" type="ORF">ISU07_11195</name>
</gene>
<dbReference type="EMBL" id="JADKPN010000005">
    <property type="protein sequence ID" value="MBF4763692.1"/>
    <property type="molecule type" value="Genomic_DNA"/>
</dbReference>
<name>A0A930YED7_9ACTN</name>
<reference evidence="1" key="1">
    <citation type="submission" date="2020-11" db="EMBL/GenBank/DDBJ databases">
        <title>Nocardioides sp. nov., isolated from Soil of Cynanchum wilfordii Hemsley rhizosphere.</title>
        <authorList>
            <person name="Lee J.-S."/>
            <person name="Suh M.K."/>
            <person name="Kim J.-S."/>
        </authorList>
    </citation>
    <scope>NUCLEOTIDE SEQUENCE</scope>
    <source>
        <strain evidence="1">KCTC 19275</strain>
    </source>
</reference>
<protein>
    <submittedName>
        <fullName evidence="1">Uncharacterized protein</fullName>
    </submittedName>
</protein>
<keyword evidence="2" id="KW-1185">Reference proteome</keyword>
<dbReference type="AlphaFoldDB" id="A0A930YED7"/>
<dbReference type="RefSeq" id="WP_194706864.1">
    <property type="nucleotide sequence ID" value="NZ_JADKPN010000005.1"/>
</dbReference>
<evidence type="ECO:0000313" key="1">
    <source>
        <dbReference type="EMBL" id="MBF4763692.1"/>
    </source>
</evidence>
<proteinExistence type="predicted"/>